<dbReference type="OrthoDB" id="5856812at2759"/>
<sequence>MTVHRSVKRFEELRHDCDRPRSGRPASVNTVANRQMIKKRFKRNPRTLVRKMAREAGIKESTLRRIVGKKLKMKLYKLKKVQKLTEENKAPPKAEFIVAGRQHPRGIMVWASICASGKISLIFVDEGVKINKKVYQRDILEAVVLPWSREHFKNTKWTFQQDSAAAHKAKTTQE</sequence>
<dbReference type="Proteomes" id="UP000614601">
    <property type="component" value="Unassembled WGS sequence"/>
</dbReference>
<dbReference type="InterPro" id="IPR036397">
    <property type="entry name" value="RNaseH_sf"/>
</dbReference>
<dbReference type="EMBL" id="CAJFDH010000002">
    <property type="protein sequence ID" value="CAD5209656.1"/>
    <property type="molecule type" value="Genomic_DNA"/>
</dbReference>
<organism evidence="1 2">
    <name type="scientific">Bursaphelenchus okinawaensis</name>
    <dbReference type="NCBI Taxonomy" id="465554"/>
    <lineage>
        <taxon>Eukaryota</taxon>
        <taxon>Metazoa</taxon>
        <taxon>Ecdysozoa</taxon>
        <taxon>Nematoda</taxon>
        <taxon>Chromadorea</taxon>
        <taxon>Rhabditida</taxon>
        <taxon>Tylenchina</taxon>
        <taxon>Tylenchomorpha</taxon>
        <taxon>Aphelenchoidea</taxon>
        <taxon>Aphelenchoididae</taxon>
        <taxon>Bursaphelenchus</taxon>
    </lineage>
</organism>
<dbReference type="GO" id="GO:0003676">
    <property type="term" value="F:nucleic acid binding"/>
    <property type="evidence" value="ECO:0007669"/>
    <property type="project" value="InterPro"/>
</dbReference>
<dbReference type="PANTHER" id="PTHR46068">
    <property type="entry name" value="PROTEIN CBG27172"/>
    <property type="match status" value="1"/>
</dbReference>
<dbReference type="PANTHER" id="PTHR46068:SF1">
    <property type="entry name" value="TRANSPOSASE IS30-LIKE HTH DOMAIN-CONTAINING PROTEIN"/>
    <property type="match status" value="1"/>
</dbReference>
<gene>
    <name evidence="1" type="ORF">BOKJ2_LOCUS2796</name>
</gene>
<evidence type="ECO:0008006" key="3">
    <source>
        <dbReference type="Google" id="ProtNLM"/>
    </source>
</evidence>
<name>A0A811K2F5_9BILA</name>
<evidence type="ECO:0000313" key="2">
    <source>
        <dbReference type="Proteomes" id="UP000614601"/>
    </source>
</evidence>
<dbReference type="Proteomes" id="UP000783686">
    <property type="component" value="Unassembled WGS sequence"/>
</dbReference>
<dbReference type="AlphaFoldDB" id="A0A811K2F5"/>
<accession>A0A811K2F5</accession>
<dbReference type="EMBL" id="CAJFCW020000002">
    <property type="protein sequence ID" value="CAG9089796.1"/>
    <property type="molecule type" value="Genomic_DNA"/>
</dbReference>
<reference evidence="1" key="1">
    <citation type="submission" date="2020-09" db="EMBL/GenBank/DDBJ databases">
        <authorList>
            <person name="Kikuchi T."/>
        </authorList>
    </citation>
    <scope>NUCLEOTIDE SEQUENCE</scope>
    <source>
        <strain evidence="1">SH1</strain>
    </source>
</reference>
<proteinExistence type="predicted"/>
<dbReference type="Gene3D" id="3.30.420.10">
    <property type="entry name" value="Ribonuclease H-like superfamily/Ribonuclease H"/>
    <property type="match status" value="1"/>
</dbReference>
<protein>
    <recommendedName>
        <fullName evidence="3">Transposase</fullName>
    </recommendedName>
</protein>
<comment type="caution">
    <text evidence="1">The sequence shown here is derived from an EMBL/GenBank/DDBJ whole genome shotgun (WGS) entry which is preliminary data.</text>
</comment>
<keyword evidence="2" id="KW-1185">Reference proteome</keyword>
<evidence type="ECO:0000313" key="1">
    <source>
        <dbReference type="EMBL" id="CAD5209656.1"/>
    </source>
</evidence>